<evidence type="ECO:0000259" key="5">
    <source>
        <dbReference type="PROSITE" id="PS50931"/>
    </source>
</evidence>
<dbReference type="Gene3D" id="3.40.190.10">
    <property type="entry name" value="Periplasmic binding protein-like II"/>
    <property type="match status" value="2"/>
</dbReference>
<protein>
    <submittedName>
        <fullName evidence="6">LysR family transcriptional regulator</fullName>
    </submittedName>
</protein>
<dbReference type="Pfam" id="PF03466">
    <property type="entry name" value="LysR_substrate"/>
    <property type="match status" value="1"/>
</dbReference>
<feature type="domain" description="HTH lysR-type" evidence="5">
    <location>
        <begin position="1"/>
        <end position="60"/>
    </location>
</feature>
<dbReference type="PANTHER" id="PTHR30537:SF20">
    <property type="entry name" value="TRANSCRIPTIONAL REGULATORY PROTEIN"/>
    <property type="match status" value="1"/>
</dbReference>
<gene>
    <name evidence="6" type="ORF">IC617_10735</name>
</gene>
<dbReference type="SUPFAM" id="SSF46785">
    <property type="entry name" value="Winged helix' DNA-binding domain"/>
    <property type="match status" value="1"/>
</dbReference>
<dbReference type="EMBL" id="JACXAF010000013">
    <property type="protein sequence ID" value="MBD1389904.1"/>
    <property type="molecule type" value="Genomic_DNA"/>
</dbReference>
<dbReference type="GO" id="GO:0003700">
    <property type="term" value="F:DNA-binding transcription factor activity"/>
    <property type="evidence" value="ECO:0007669"/>
    <property type="project" value="InterPro"/>
</dbReference>
<evidence type="ECO:0000313" key="6">
    <source>
        <dbReference type="EMBL" id="MBD1389904.1"/>
    </source>
</evidence>
<dbReference type="InterPro" id="IPR036390">
    <property type="entry name" value="WH_DNA-bd_sf"/>
</dbReference>
<evidence type="ECO:0000256" key="2">
    <source>
        <dbReference type="ARBA" id="ARBA00023015"/>
    </source>
</evidence>
<dbReference type="FunFam" id="1.10.10.10:FF:000001">
    <property type="entry name" value="LysR family transcriptional regulator"/>
    <property type="match status" value="1"/>
</dbReference>
<dbReference type="PANTHER" id="PTHR30537">
    <property type="entry name" value="HTH-TYPE TRANSCRIPTIONAL REGULATOR"/>
    <property type="match status" value="1"/>
</dbReference>
<dbReference type="InterPro" id="IPR005119">
    <property type="entry name" value="LysR_subst-bd"/>
</dbReference>
<evidence type="ECO:0000256" key="3">
    <source>
        <dbReference type="ARBA" id="ARBA00023125"/>
    </source>
</evidence>
<name>A0A8J6QI09_9GAMM</name>
<dbReference type="Proteomes" id="UP000638014">
    <property type="component" value="Unassembled WGS sequence"/>
</dbReference>
<accession>A0A8J6QI09</accession>
<dbReference type="AlphaFoldDB" id="A0A8J6QI09"/>
<reference evidence="6" key="1">
    <citation type="submission" date="2020-09" db="EMBL/GenBank/DDBJ databases">
        <title>A novel bacterium of genus Neiella, isolated from South China Sea.</title>
        <authorList>
            <person name="Huang H."/>
            <person name="Mo K."/>
            <person name="Hu Y."/>
        </authorList>
    </citation>
    <scope>NUCLEOTIDE SEQUENCE</scope>
    <source>
        <strain evidence="6">HB171785</strain>
    </source>
</reference>
<proteinExistence type="inferred from homology"/>
<sequence>MKTRSDDLQLLISVVDCGGFSAAAEQLGVQVAKVSRAVARIESQLNITLLNRTTRRLELTEEGATFVDSIRQGLSTLALAEEQLQSHSQQPSGRIRLDAASPFALHQIVPLIGDFRRLYPAIELELTANEGIIDLLRHQVDVAIRIGRLQDSNLHARLLGRSPLLLVASPSYLAEHGTPQSAAALQHHQLLGFVGSNNLNRWPLQPALAIQPHLSASNGEVVRQLALAGHGIACLSRFMVAPDIAEGRLRSVLSSQLVAGSERELVHAVYYRSSGLAPRVSVLLDYLQQHLKL</sequence>
<keyword evidence="2" id="KW-0805">Transcription regulation</keyword>
<organism evidence="6 7">
    <name type="scientific">Neiella litorisoli</name>
    <dbReference type="NCBI Taxonomy" id="2771431"/>
    <lineage>
        <taxon>Bacteria</taxon>
        <taxon>Pseudomonadati</taxon>
        <taxon>Pseudomonadota</taxon>
        <taxon>Gammaproteobacteria</taxon>
        <taxon>Alteromonadales</taxon>
        <taxon>Echinimonadaceae</taxon>
        <taxon>Neiella</taxon>
    </lineage>
</organism>
<dbReference type="PROSITE" id="PS50931">
    <property type="entry name" value="HTH_LYSR"/>
    <property type="match status" value="1"/>
</dbReference>
<dbReference type="InterPro" id="IPR000847">
    <property type="entry name" value="LysR_HTH_N"/>
</dbReference>
<dbReference type="SUPFAM" id="SSF53850">
    <property type="entry name" value="Periplasmic binding protein-like II"/>
    <property type="match status" value="1"/>
</dbReference>
<evidence type="ECO:0000256" key="4">
    <source>
        <dbReference type="ARBA" id="ARBA00023163"/>
    </source>
</evidence>
<dbReference type="GO" id="GO:0006351">
    <property type="term" value="P:DNA-templated transcription"/>
    <property type="evidence" value="ECO:0007669"/>
    <property type="project" value="TreeGrafter"/>
</dbReference>
<dbReference type="GO" id="GO:0043565">
    <property type="term" value="F:sequence-specific DNA binding"/>
    <property type="evidence" value="ECO:0007669"/>
    <property type="project" value="TreeGrafter"/>
</dbReference>
<dbReference type="InterPro" id="IPR058163">
    <property type="entry name" value="LysR-type_TF_proteobact-type"/>
</dbReference>
<dbReference type="Gene3D" id="1.10.10.10">
    <property type="entry name" value="Winged helix-like DNA-binding domain superfamily/Winged helix DNA-binding domain"/>
    <property type="match status" value="1"/>
</dbReference>
<dbReference type="InterPro" id="IPR036388">
    <property type="entry name" value="WH-like_DNA-bd_sf"/>
</dbReference>
<keyword evidence="3" id="KW-0238">DNA-binding</keyword>
<comment type="similarity">
    <text evidence="1">Belongs to the LysR transcriptional regulatory family.</text>
</comment>
<keyword evidence="7" id="KW-1185">Reference proteome</keyword>
<dbReference type="Pfam" id="PF00126">
    <property type="entry name" value="HTH_1"/>
    <property type="match status" value="1"/>
</dbReference>
<comment type="caution">
    <text evidence="6">The sequence shown here is derived from an EMBL/GenBank/DDBJ whole genome shotgun (WGS) entry which is preliminary data.</text>
</comment>
<evidence type="ECO:0000256" key="1">
    <source>
        <dbReference type="ARBA" id="ARBA00009437"/>
    </source>
</evidence>
<keyword evidence="4" id="KW-0804">Transcription</keyword>
<evidence type="ECO:0000313" key="7">
    <source>
        <dbReference type="Proteomes" id="UP000638014"/>
    </source>
</evidence>